<feature type="transmembrane region" description="Helical" evidence="1">
    <location>
        <begin position="120"/>
        <end position="142"/>
    </location>
</feature>
<dbReference type="PANTHER" id="PTHR12242:SF49">
    <property type="entry name" value="HEADBUTT, ISOFORM E"/>
    <property type="match status" value="1"/>
</dbReference>
<evidence type="ECO:0000313" key="3">
    <source>
        <dbReference type="RefSeq" id="XP_017780244.1"/>
    </source>
</evidence>
<keyword evidence="1" id="KW-0472">Membrane</keyword>
<dbReference type="GeneID" id="108565334"/>
<dbReference type="InterPro" id="IPR049352">
    <property type="entry name" value="Rost"/>
</dbReference>
<organism evidence="2 3">
    <name type="scientific">Nicrophorus vespilloides</name>
    <name type="common">Boreal carrion beetle</name>
    <dbReference type="NCBI Taxonomy" id="110193"/>
    <lineage>
        <taxon>Eukaryota</taxon>
        <taxon>Metazoa</taxon>
        <taxon>Ecdysozoa</taxon>
        <taxon>Arthropoda</taxon>
        <taxon>Hexapoda</taxon>
        <taxon>Insecta</taxon>
        <taxon>Pterygota</taxon>
        <taxon>Neoptera</taxon>
        <taxon>Endopterygota</taxon>
        <taxon>Coleoptera</taxon>
        <taxon>Polyphaga</taxon>
        <taxon>Staphyliniformia</taxon>
        <taxon>Silphidae</taxon>
        <taxon>Nicrophorinae</taxon>
        <taxon>Nicrophorus</taxon>
    </lineage>
</organism>
<protein>
    <submittedName>
        <fullName evidence="3">Protein rolling stone-like isoform X1</fullName>
    </submittedName>
</protein>
<feature type="transmembrane region" description="Helical" evidence="1">
    <location>
        <begin position="162"/>
        <end position="184"/>
    </location>
</feature>
<dbReference type="RefSeq" id="XP_017780244.1">
    <property type="nucleotide sequence ID" value="XM_017924755.1"/>
</dbReference>
<keyword evidence="1" id="KW-0812">Transmembrane</keyword>
<gene>
    <name evidence="3" type="primary">LOC108565334</name>
</gene>
<sequence>MPSAFPKRRKRRHMMMRRCCGRFRRCLFALLPWGDGRAGTMLDAWKKQFTVAQFALEHEDSSVFAMSQWQRKPVPSVGYLVYRMAMTAFLLSSLVLSMVDERNFDKPYMFRLKWPIYLTNWGFLVCTVQAVLATAILIRDFLSSRKGDDEAACGEPLYKVFWATNIIATDASFAITALYWAIIYDASTMPLDYLNILVHGMNSVAMFIELCVVAHPVKLAHIYFPFLFGLVYTTFTVIYYAAGGTSRDGKPNIYKVINWDKPGPTIAICVGAMVFLVVIHCCSFLVYKLRKWLATKLLKREVDCTKAQIPIQEIFRGFDNEAMTHEII</sequence>
<dbReference type="PANTHER" id="PTHR12242">
    <property type="entry name" value="OS02G0130600 PROTEIN-RELATED"/>
    <property type="match status" value="1"/>
</dbReference>
<evidence type="ECO:0000256" key="1">
    <source>
        <dbReference type="SAM" id="Phobius"/>
    </source>
</evidence>
<feature type="transmembrane region" description="Helical" evidence="1">
    <location>
        <begin position="263"/>
        <end position="287"/>
    </location>
</feature>
<reference evidence="3" key="1">
    <citation type="submission" date="2025-08" db="UniProtKB">
        <authorList>
            <consortium name="RefSeq"/>
        </authorList>
    </citation>
    <scope>IDENTIFICATION</scope>
    <source>
        <tissue evidence="3">Whole Larva</tissue>
    </source>
</reference>
<proteinExistence type="predicted"/>
<dbReference type="Pfam" id="PF21534">
    <property type="entry name" value="Rost"/>
    <property type="match status" value="1"/>
</dbReference>
<keyword evidence="2" id="KW-1185">Reference proteome</keyword>
<feature type="transmembrane region" description="Helical" evidence="1">
    <location>
        <begin position="80"/>
        <end position="99"/>
    </location>
</feature>
<evidence type="ECO:0000313" key="2">
    <source>
        <dbReference type="Proteomes" id="UP000695000"/>
    </source>
</evidence>
<name>A0ABM1N094_NICVS</name>
<accession>A0ABM1N094</accession>
<keyword evidence="1" id="KW-1133">Transmembrane helix</keyword>
<feature type="transmembrane region" description="Helical" evidence="1">
    <location>
        <begin position="222"/>
        <end position="242"/>
    </location>
</feature>
<dbReference type="Proteomes" id="UP000695000">
    <property type="component" value="Unplaced"/>
</dbReference>
<feature type="transmembrane region" description="Helical" evidence="1">
    <location>
        <begin position="196"/>
        <end position="216"/>
    </location>
</feature>